<gene>
    <name evidence="1" type="primary">B1018E06.25</name>
</gene>
<name>Q5Z704_ORYSJ</name>
<dbReference type="AlphaFoldDB" id="Q5Z704"/>
<evidence type="ECO:0000313" key="1">
    <source>
        <dbReference type="EMBL" id="BAD54265.1"/>
    </source>
</evidence>
<proteinExistence type="predicted"/>
<dbReference type="Proteomes" id="UP000000763">
    <property type="component" value="Chromosome 6"/>
</dbReference>
<organism evidence="1 2">
    <name type="scientific">Oryza sativa subsp. japonica</name>
    <name type="common">Rice</name>
    <dbReference type="NCBI Taxonomy" id="39947"/>
    <lineage>
        <taxon>Eukaryota</taxon>
        <taxon>Viridiplantae</taxon>
        <taxon>Streptophyta</taxon>
        <taxon>Embryophyta</taxon>
        <taxon>Tracheophyta</taxon>
        <taxon>Spermatophyta</taxon>
        <taxon>Magnoliopsida</taxon>
        <taxon>Liliopsida</taxon>
        <taxon>Poales</taxon>
        <taxon>Poaceae</taxon>
        <taxon>BOP clade</taxon>
        <taxon>Oryzoideae</taxon>
        <taxon>Oryzeae</taxon>
        <taxon>Oryzinae</taxon>
        <taxon>Oryza</taxon>
        <taxon>Oryza sativa</taxon>
    </lineage>
</organism>
<evidence type="ECO:0000313" key="2">
    <source>
        <dbReference type="Proteomes" id="UP000000763"/>
    </source>
</evidence>
<reference evidence="2" key="2">
    <citation type="journal article" date="2008" name="Nucleic Acids Res.">
        <title>The rice annotation project database (RAP-DB): 2008 update.</title>
        <authorList>
            <consortium name="The rice annotation project (RAP)"/>
        </authorList>
    </citation>
    <scope>GENOME REANNOTATION</scope>
    <source>
        <strain evidence="2">cv. Nipponbare</strain>
    </source>
</reference>
<sequence>MTCNCHWEAILDVHVEGQDEQPQWRFGRTLGSAEPGLANLALLRRLCLIDPKSIGMSKLVYNDRQHLRSIGNIVARVCPELSPGLANLRDISGVIFLNDCRDRVTVIVFSASSPTTTLRHPMRAPRLGYLDIIDSPTLATSITGPSHPSLWLHRLRHKGILYIYKVHPH</sequence>
<accession>Q5Z704</accession>
<protein>
    <submittedName>
        <fullName evidence="1">Uncharacterized protein</fullName>
    </submittedName>
</protein>
<reference evidence="2" key="1">
    <citation type="journal article" date="2005" name="Nature">
        <title>The map-based sequence of the rice genome.</title>
        <authorList>
            <consortium name="International rice genome sequencing project (IRGSP)"/>
            <person name="Matsumoto T."/>
            <person name="Wu J."/>
            <person name="Kanamori H."/>
            <person name="Katayose Y."/>
            <person name="Fujisawa M."/>
            <person name="Namiki N."/>
            <person name="Mizuno H."/>
            <person name="Yamamoto K."/>
            <person name="Antonio B.A."/>
            <person name="Baba T."/>
            <person name="Sakata K."/>
            <person name="Nagamura Y."/>
            <person name="Aoki H."/>
            <person name="Arikawa K."/>
            <person name="Arita K."/>
            <person name="Bito T."/>
            <person name="Chiden Y."/>
            <person name="Fujitsuka N."/>
            <person name="Fukunaka R."/>
            <person name="Hamada M."/>
            <person name="Harada C."/>
            <person name="Hayashi A."/>
            <person name="Hijishita S."/>
            <person name="Honda M."/>
            <person name="Hosokawa S."/>
            <person name="Ichikawa Y."/>
            <person name="Idonuma A."/>
            <person name="Iijima M."/>
            <person name="Ikeda M."/>
            <person name="Ikeno M."/>
            <person name="Ito K."/>
            <person name="Ito S."/>
            <person name="Ito T."/>
            <person name="Ito Y."/>
            <person name="Ito Y."/>
            <person name="Iwabuchi A."/>
            <person name="Kamiya K."/>
            <person name="Karasawa W."/>
            <person name="Kurita K."/>
            <person name="Katagiri S."/>
            <person name="Kikuta A."/>
            <person name="Kobayashi H."/>
            <person name="Kobayashi N."/>
            <person name="Machita K."/>
            <person name="Maehara T."/>
            <person name="Masukawa M."/>
            <person name="Mizubayashi T."/>
            <person name="Mukai Y."/>
            <person name="Nagasaki H."/>
            <person name="Nagata Y."/>
            <person name="Naito S."/>
            <person name="Nakashima M."/>
            <person name="Nakama Y."/>
            <person name="Nakamichi Y."/>
            <person name="Nakamura M."/>
            <person name="Meguro A."/>
            <person name="Negishi M."/>
            <person name="Ohta I."/>
            <person name="Ohta T."/>
            <person name="Okamoto M."/>
            <person name="Ono N."/>
            <person name="Saji S."/>
            <person name="Sakaguchi M."/>
            <person name="Sakai K."/>
            <person name="Shibata M."/>
            <person name="Shimokawa T."/>
            <person name="Song J."/>
            <person name="Takazaki Y."/>
            <person name="Terasawa K."/>
            <person name="Tsugane M."/>
            <person name="Tsuji K."/>
            <person name="Ueda S."/>
            <person name="Waki K."/>
            <person name="Yamagata H."/>
            <person name="Yamamoto M."/>
            <person name="Yamamoto S."/>
            <person name="Yamane H."/>
            <person name="Yoshiki S."/>
            <person name="Yoshihara R."/>
            <person name="Yukawa K."/>
            <person name="Zhong H."/>
            <person name="Yano M."/>
            <person name="Yuan Q."/>
            <person name="Ouyang S."/>
            <person name="Liu J."/>
            <person name="Jones K.M."/>
            <person name="Gansberger K."/>
            <person name="Moffat K."/>
            <person name="Hill J."/>
            <person name="Bera J."/>
            <person name="Fadrosh D."/>
            <person name="Jin S."/>
            <person name="Johri S."/>
            <person name="Kim M."/>
            <person name="Overton L."/>
            <person name="Reardon M."/>
            <person name="Tsitrin T."/>
            <person name="Vuong H."/>
            <person name="Weaver B."/>
            <person name="Ciecko A."/>
            <person name="Tallon L."/>
            <person name="Jackson J."/>
            <person name="Pai G."/>
            <person name="Aken S.V."/>
            <person name="Utterback T."/>
            <person name="Reidmuller S."/>
            <person name="Feldblyum T."/>
            <person name="Hsiao J."/>
            <person name="Zismann V."/>
            <person name="Iobst S."/>
            <person name="de Vazeille A.R."/>
            <person name="Buell C.R."/>
            <person name="Ying K."/>
            <person name="Li Y."/>
            <person name="Lu T."/>
            <person name="Huang Y."/>
            <person name="Zhao Q."/>
            <person name="Feng Q."/>
            <person name="Zhang L."/>
            <person name="Zhu J."/>
            <person name="Weng Q."/>
            <person name="Mu J."/>
            <person name="Lu Y."/>
            <person name="Fan D."/>
            <person name="Liu Y."/>
            <person name="Guan J."/>
            <person name="Zhang Y."/>
            <person name="Yu S."/>
            <person name="Liu X."/>
            <person name="Zhang Y."/>
            <person name="Hong G."/>
            <person name="Han B."/>
            <person name="Choisne N."/>
            <person name="Demange N."/>
            <person name="Orjeda G."/>
            <person name="Samain S."/>
            <person name="Cattolico L."/>
            <person name="Pelletier E."/>
            <person name="Couloux A."/>
            <person name="Segurens B."/>
            <person name="Wincker P."/>
            <person name="D'Hont A."/>
            <person name="Scarpelli C."/>
            <person name="Weissenbach J."/>
            <person name="Salanoubat M."/>
            <person name="Quetier F."/>
            <person name="Yu Y."/>
            <person name="Kim H.R."/>
            <person name="Rambo T."/>
            <person name="Currie J."/>
            <person name="Collura K."/>
            <person name="Luo M."/>
            <person name="Yang T."/>
            <person name="Ammiraju J.S.S."/>
            <person name="Engler F."/>
            <person name="Soderlund C."/>
            <person name="Wing R.A."/>
            <person name="Palmer L.E."/>
            <person name="de la Bastide M."/>
            <person name="Spiegel L."/>
            <person name="Nascimento L."/>
            <person name="Zutavern T."/>
            <person name="O'Shaughnessy A."/>
            <person name="Dike S."/>
            <person name="Dedhia N."/>
            <person name="Preston R."/>
            <person name="Balija V."/>
            <person name="McCombie W.R."/>
            <person name="Chow T."/>
            <person name="Chen H."/>
            <person name="Chung M."/>
            <person name="Chen C."/>
            <person name="Shaw J."/>
            <person name="Wu H."/>
            <person name="Hsiao K."/>
            <person name="Chao Y."/>
            <person name="Chu M."/>
            <person name="Cheng C."/>
            <person name="Hour A."/>
            <person name="Lee P."/>
            <person name="Lin S."/>
            <person name="Lin Y."/>
            <person name="Liou J."/>
            <person name="Liu S."/>
            <person name="Hsing Y."/>
            <person name="Raghuvanshi S."/>
            <person name="Mohanty A."/>
            <person name="Bharti A.K."/>
            <person name="Gaur A."/>
            <person name="Gupta V."/>
            <person name="Kumar D."/>
            <person name="Ravi V."/>
            <person name="Vij S."/>
            <person name="Kapur A."/>
            <person name="Khurana P."/>
            <person name="Khurana P."/>
            <person name="Khurana J.P."/>
            <person name="Tyagi A.K."/>
            <person name="Gaikwad K."/>
            <person name="Singh A."/>
            <person name="Dalal V."/>
            <person name="Srivastava S."/>
            <person name="Dixit A."/>
            <person name="Pal A.K."/>
            <person name="Ghazi I.A."/>
            <person name="Yadav M."/>
            <person name="Pandit A."/>
            <person name="Bhargava A."/>
            <person name="Sureshbabu K."/>
            <person name="Batra K."/>
            <person name="Sharma T.R."/>
            <person name="Mohapatra T."/>
            <person name="Singh N.K."/>
            <person name="Messing J."/>
            <person name="Nelson A.B."/>
            <person name="Fuks G."/>
            <person name="Kavchok S."/>
            <person name="Keizer G."/>
            <person name="Linton E."/>
            <person name="Llaca V."/>
            <person name="Song R."/>
            <person name="Tanyolac B."/>
            <person name="Young S."/>
            <person name="Ho-Il K."/>
            <person name="Hahn J.H."/>
            <person name="Sangsakoo G."/>
            <person name="Vanavichit A."/>
            <person name="de Mattos Luiz.A.T."/>
            <person name="Zimmer P.D."/>
            <person name="Malone G."/>
            <person name="Dellagostin O."/>
            <person name="de Oliveira A.C."/>
            <person name="Bevan M."/>
            <person name="Bancroft I."/>
            <person name="Minx P."/>
            <person name="Cordum H."/>
            <person name="Wilson R."/>
            <person name="Cheng Z."/>
            <person name="Jin W."/>
            <person name="Jiang J."/>
            <person name="Leong S.A."/>
            <person name="Iwama H."/>
            <person name="Gojobori T."/>
            <person name="Itoh T."/>
            <person name="Niimura Y."/>
            <person name="Fujii Y."/>
            <person name="Habara T."/>
            <person name="Sakai H."/>
            <person name="Sato Y."/>
            <person name="Wilson G."/>
            <person name="Kumar K."/>
            <person name="McCouch S."/>
            <person name="Juretic N."/>
            <person name="Hoen D."/>
            <person name="Wright S."/>
            <person name="Bruskiewich R."/>
            <person name="Bureau T."/>
            <person name="Miyao A."/>
            <person name="Hirochika H."/>
            <person name="Nishikawa T."/>
            <person name="Kadowaki K."/>
            <person name="Sugiura M."/>
            <person name="Burr B."/>
            <person name="Sasaki T."/>
        </authorList>
    </citation>
    <scope>NUCLEOTIDE SEQUENCE [LARGE SCALE GENOMIC DNA]</scope>
    <source>
        <strain evidence="2">cv. Nipponbare</strain>
    </source>
</reference>
<dbReference type="EMBL" id="AP004809">
    <property type="protein sequence ID" value="BAD54265.1"/>
    <property type="molecule type" value="Genomic_DNA"/>
</dbReference>